<sequence length="393" mass="44023">MIRNLLSIAILCLIYWEAVPQVKTEKVQKDQIPVKTNYSRSNSYDLNFQNKEKINEELENELLDKNKEKTSYVFAKFADLNIDFKNIEGICDEKNCFYEIEVTSKGSNIIGILFKKIKLSKNSKLYIINDKENYLQGPLTAETISKTDNFNSPPMPGETIRIVLQEPIEEKKKSEIVISKASHGIIDMYGTNNYKSSAQQSGSCYGFGCSAPCNSNIVCWPSLDLSSKGVALIIYQSEYSDSVSYHGSGFLLNNGRQENSPIILTPNHTFGGYMIEHSQFMFHFRSPSCSLTSSGPMNIVAYGADPLSNINLTSNTDSRLLEIKPNQLNRSVFDNNPVSYLGWSIIDQPITSTLGIHHPRADVQKYISGGVPTKDDLLTMPILHGELLCKMGH</sequence>
<dbReference type="STRING" id="1048983.EL17_14170"/>
<name>A0A074KYS4_9BACT</name>
<evidence type="ECO:0000313" key="3">
    <source>
        <dbReference type="Proteomes" id="UP000027821"/>
    </source>
</evidence>
<organism evidence="2 3">
    <name type="scientific">Anditalea andensis</name>
    <dbReference type="NCBI Taxonomy" id="1048983"/>
    <lineage>
        <taxon>Bacteria</taxon>
        <taxon>Pseudomonadati</taxon>
        <taxon>Bacteroidota</taxon>
        <taxon>Cytophagia</taxon>
        <taxon>Cytophagales</taxon>
        <taxon>Cytophagaceae</taxon>
        <taxon>Anditalea</taxon>
    </lineage>
</organism>
<protein>
    <submittedName>
        <fullName evidence="2">Uncharacterized protein</fullName>
    </submittedName>
</protein>
<dbReference type="InterPro" id="IPR043504">
    <property type="entry name" value="Peptidase_S1_PA_chymotrypsin"/>
</dbReference>
<dbReference type="AlphaFoldDB" id="A0A074KYS4"/>
<dbReference type="SUPFAM" id="SSF50494">
    <property type="entry name" value="Trypsin-like serine proteases"/>
    <property type="match status" value="1"/>
</dbReference>
<comment type="caution">
    <text evidence="2">The sequence shown here is derived from an EMBL/GenBank/DDBJ whole genome shotgun (WGS) entry which is preliminary data.</text>
</comment>
<keyword evidence="3" id="KW-1185">Reference proteome</keyword>
<accession>A0A074KYS4</accession>
<dbReference type="RefSeq" id="WP_035075653.1">
    <property type="nucleotide sequence ID" value="NZ_JMIH01000023.1"/>
</dbReference>
<proteinExistence type="predicted"/>
<dbReference type="Gene3D" id="2.40.10.10">
    <property type="entry name" value="Trypsin-like serine proteases"/>
    <property type="match status" value="1"/>
</dbReference>
<gene>
    <name evidence="2" type="ORF">EL17_14170</name>
</gene>
<dbReference type="InterPro" id="IPR009003">
    <property type="entry name" value="Peptidase_S1_PA"/>
</dbReference>
<dbReference type="eggNOG" id="COG0265">
    <property type="taxonomic scope" value="Bacteria"/>
</dbReference>
<evidence type="ECO:0000256" key="1">
    <source>
        <dbReference type="SAM" id="Coils"/>
    </source>
</evidence>
<keyword evidence="1" id="KW-0175">Coiled coil</keyword>
<dbReference type="EMBL" id="JMIH01000023">
    <property type="protein sequence ID" value="KEO72778.1"/>
    <property type="molecule type" value="Genomic_DNA"/>
</dbReference>
<feature type="coiled-coil region" evidence="1">
    <location>
        <begin position="41"/>
        <end position="68"/>
    </location>
</feature>
<evidence type="ECO:0000313" key="2">
    <source>
        <dbReference type="EMBL" id="KEO72778.1"/>
    </source>
</evidence>
<dbReference type="OrthoDB" id="905690at2"/>
<dbReference type="Proteomes" id="UP000027821">
    <property type="component" value="Unassembled WGS sequence"/>
</dbReference>
<reference evidence="2 3" key="1">
    <citation type="submission" date="2014-04" db="EMBL/GenBank/DDBJ databases">
        <title>Characterization and application of a salt tolerant electro-active bacterium.</title>
        <authorList>
            <person name="Yang L."/>
            <person name="Wei S."/>
            <person name="Tay Q.X.M."/>
        </authorList>
    </citation>
    <scope>NUCLEOTIDE SEQUENCE [LARGE SCALE GENOMIC DNA]</scope>
    <source>
        <strain evidence="2 3">LY1</strain>
    </source>
</reference>